<keyword evidence="1" id="KW-0812">Transmembrane</keyword>
<dbReference type="EMBL" id="JAMQOT010000008">
    <property type="protein sequence ID" value="MDF9747621.1"/>
    <property type="molecule type" value="Genomic_DNA"/>
</dbReference>
<keyword evidence="1" id="KW-0472">Membrane</keyword>
<feature type="transmembrane region" description="Helical" evidence="1">
    <location>
        <begin position="104"/>
        <end position="123"/>
    </location>
</feature>
<feature type="transmembrane region" description="Helical" evidence="1">
    <location>
        <begin position="200"/>
        <end position="221"/>
    </location>
</feature>
<reference evidence="2" key="1">
    <citation type="submission" date="2022-06" db="EMBL/GenBank/DDBJ databases">
        <title>Natrinema sp. a new haloarchaeum isolate from saline soil.</title>
        <authorList>
            <person name="Strakova D."/>
            <person name="Galisteo C."/>
            <person name="Sanchez-Porro C."/>
            <person name="Ventosa A."/>
        </authorList>
    </citation>
    <scope>NUCLEOTIDE SEQUENCE</scope>
    <source>
        <strain evidence="2">S1CR25-10</strain>
    </source>
</reference>
<dbReference type="AlphaFoldDB" id="A0A9Q4L3G9"/>
<comment type="caution">
    <text evidence="2">The sequence shown here is derived from an EMBL/GenBank/DDBJ whole genome shotgun (WGS) entry which is preliminary data.</text>
</comment>
<evidence type="ECO:0000313" key="2">
    <source>
        <dbReference type="EMBL" id="MDF9747621.1"/>
    </source>
</evidence>
<keyword evidence="1" id="KW-1133">Transmembrane helix</keyword>
<name>A0A9Q4L3G9_9EURY</name>
<feature type="transmembrane region" description="Helical" evidence="1">
    <location>
        <begin position="166"/>
        <end position="188"/>
    </location>
</feature>
<feature type="transmembrane region" description="Helical" evidence="1">
    <location>
        <begin position="241"/>
        <end position="262"/>
    </location>
</feature>
<organism evidence="2 3">
    <name type="scientific">Natrinema salsiterrestre</name>
    <dbReference type="NCBI Taxonomy" id="2950540"/>
    <lineage>
        <taxon>Archaea</taxon>
        <taxon>Methanobacteriati</taxon>
        <taxon>Methanobacteriota</taxon>
        <taxon>Stenosarchaea group</taxon>
        <taxon>Halobacteria</taxon>
        <taxon>Halobacteriales</taxon>
        <taxon>Natrialbaceae</taxon>
        <taxon>Natrinema</taxon>
    </lineage>
</organism>
<dbReference type="Proteomes" id="UP001154061">
    <property type="component" value="Unassembled WGS sequence"/>
</dbReference>
<proteinExistence type="predicted"/>
<evidence type="ECO:0000313" key="3">
    <source>
        <dbReference type="Proteomes" id="UP001154061"/>
    </source>
</evidence>
<sequence length="279" mass="29448">MAGTPLSVVRYGFNALFDPADIVSGRRNQYALTRRAKIRQAIRLSLFYFLNLFLYAVPLTYAGFGTSGTTGQPPAAVVGIASVAGTNPETTWQFLVATAQNCTFLFLASVLTFVTFHVGVFLTRNSLGVLQSMHTVVYSTGIYLAAIFSFVWYLSTSADIAVAGDWLVWVQVEFIYAIIDLAGANLVLPAGRVEPVSLAGVTLSGAFALAALATMGGYYMYSLYLGARINHDLGRVSSCLAVGFVVASPVLFVVGSIAGTVLSGSAVPALASSLVSIPL</sequence>
<feature type="transmembrane region" description="Helical" evidence="1">
    <location>
        <begin position="135"/>
        <end position="154"/>
    </location>
</feature>
<protein>
    <submittedName>
        <fullName evidence="2">Uncharacterized protein</fullName>
    </submittedName>
</protein>
<dbReference type="RefSeq" id="WP_277523769.1">
    <property type="nucleotide sequence ID" value="NZ_JAMQOT010000008.1"/>
</dbReference>
<evidence type="ECO:0000256" key="1">
    <source>
        <dbReference type="SAM" id="Phobius"/>
    </source>
</evidence>
<feature type="transmembrane region" description="Helical" evidence="1">
    <location>
        <begin position="44"/>
        <end position="64"/>
    </location>
</feature>
<accession>A0A9Q4L3G9</accession>
<gene>
    <name evidence="2" type="ORF">NDI89_18750</name>
</gene>
<keyword evidence="3" id="KW-1185">Reference proteome</keyword>